<dbReference type="Proteomes" id="UP000257109">
    <property type="component" value="Unassembled WGS sequence"/>
</dbReference>
<comment type="subcellular location">
    <subcellularLocation>
        <location evidence="1">Membrane</location>
        <topology evidence="1">Multi-pass membrane protein</topology>
    </subcellularLocation>
</comment>
<sequence>MKCEGTKVRTRAACFVIHQASSAGHDQKMHQLGSSLAHFSCSPVGVFLIAASRVGSHEAIICVLAAQIANVGESIIGAALQEKEGFKWLNNDAVNIINISMGSIIAVLMQQALQIWDVYTPAVRVYDAAYPDTRLQLFYRDSLILVILPSCFLVFDDPSSRSLSLFNSQDHDRLQANQPEVV</sequence>
<keyword evidence="4" id="KW-1133">Transmembrane helix</keyword>
<dbReference type="Pfam" id="PF01940">
    <property type="entry name" value="DUF92"/>
    <property type="match status" value="1"/>
</dbReference>
<proteinExistence type="inferred from homology"/>
<evidence type="ECO:0000256" key="4">
    <source>
        <dbReference type="ARBA" id="ARBA00022989"/>
    </source>
</evidence>
<reference evidence="6" key="1">
    <citation type="submission" date="2018-05" db="EMBL/GenBank/DDBJ databases">
        <title>Draft genome of Mucuna pruriens seed.</title>
        <authorList>
            <person name="Nnadi N.E."/>
            <person name="Vos R."/>
            <person name="Hasami M.H."/>
            <person name="Devisetty U.K."/>
            <person name="Aguiy J.C."/>
        </authorList>
    </citation>
    <scope>NUCLEOTIDE SEQUENCE [LARGE SCALE GENOMIC DNA]</scope>
    <source>
        <strain evidence="6">JCA_2017</strain>
    </source>
</reference>
<evidence type="ECO:0000256" key="1">
    <source>
        <dbReference type="ARBA" id="ARBA00004141"/>
    </source>
</evidence>
<gene>
    <name evidence="6" type="primary">VTE6</name>
    <name evidence="6" type="ORF">CR513_01798</name>
</gene>
<evidence type="ECO:0000256" key="5">
    <source>
        <dbReference type="ARBA" id="ARBA00023136"/>
    </source>
</evidence>
<evidence type="ECO:0000256" key="2">
    <source>
        <dbReference type="ARBA" id="ARBA00009012"/>
    </source>
</evidence>
<dbReference type="OrthoDB" id="30881at2759"/>
<feature type="non-terminal residue" evidence="6">
    <location>
        <position position="1"/>
    </location>
</feature>
<name>A0A371IEA2_MUCPR</name>
<dbReference type="STRING" id="157652.A0A371IEA2"/>
<dbReference type="AlphaFoldDB" id="A0A371IEA2"/>
<keyword evidence="7" id="KW-1185">Reference proteome</keyword>
<keyword evidence="3" id="KW-0812">Transmembrane</keyword>
<organism evidence="6 7">
    <name type="scientific">Mucuna pruriens</name>
    <name type="common">Velvet bean</name>
    <name type="synonym">Dolichos pruriens</name>
    <dbReference type="NCBI Taxonomy" id="157652"/>
    <lineage>
        <taxon>Eukaryota</taxon>
        <taxon>Viridiplantae</taxon>
        <taxon>Streptophyta</taxon>
        <taxon>Embryophyta</taxon>
        <taxon>Tracheophyta</taxon>
        <taxon>Spermatophyta</taxon>
        <taxon>Magnoliopsida</taxon>
        <taxon>eudicotyledons</taxon>
        <taxon>Gunneridae</taxon>
        <taxon>Pentapetalae</taxon>
        <taxon>rosids</taxon>
        <taxon>fabids</taxon>
        <taxon>Fabales</taxon>
        <taxon>Fabaceae</taxon>
        <taxon>Papilionoideae</taxon>
        <taxon>50 kb inversion clade</taxon>
        <taxon>NPAAA clade</taxon>
        <taxon>indigoferoid/millettioid clade</taxon>
        <taxon>Phaseoleae</taxon>
        <taxon>Mucuna</taxon>
    </lineage>
</organism>
<dbReference type="InterPro" id="IPR002794">
    <property type="entry name" value="DUF92_TMEM19"/>
</dbReference>
<accession>A0A371IEA2</accession>
<keyword evidence="5" id="KW-0472">Membrane</keyword>
<comment type="similarity">
    <text evidence="2">Belongs to the TMEM19 family.</text>
</comment>
<evidence type="ECO:0000256" key="3">
    <source>
        <dbReference type="ARBA" id="ARBA00022692"/>
    </source>
</evidence>
<dbReference type="EMBL" id="QJKJ01000299">
    <property type="protein sequence ID" value="RDY13305.1"/>
    <property type="molecule type" value="Genomic_DNA"/>
</dbReference>
<comment type="caution">
    <text evidence="6">The sequence shown here is derived from an EMBL/GenBank/DDBJ whole genome shotgun (WGS) entry which is preliminary data.</text>
</comment>
<dbReference type="GO" id="GO:0016020">
    <property type="term" value="C:membrane"/>
    <property type="evidence" value="ECO:0007669"/>
    <property type="project" value="UniProtKB-SubCell"/>
</dbReference>
<evidence type="ECO:0000313" key="7">
    <source>
        <dbReference type="Proteomes" id="UP000257109"/>
    </source>
</evidence>
<evidence type="ECO:0000313" key="6">
    <source>
        <dbReference type="EMBL" id="RDY13305.1"/>
    </source>
</evidence>
<protein>
    <submittedName>
        <fullName evidence="6">Protein VTE6, chloroplastic</fullName>
    </submittedName>
</protein>